<evidence type="ECO:0000313" key="3">
    <source>
        <dbReference type="Proteomes" id="UP000565521"/>
    </source>
</evidence>
<keyword evidence="1" id="KW-0812">Transmembrane</keyword>
<dbReference type="Proteomes" id="UP000565521">
    <property type="component" value="Unassembled WGS sequence"/>
</dbReference>
<feature type="transmembrane region" description="Helical" evidence="1">
    <location>
        <begin position="124"/>
        <end position="144"/>
    </location>
</feature>
<dbReference type="EMBL" id="JABKAU010000020">
    <property type="protein sequence ID" value="NVO31913.1"/>
    <property type="molecule type" value="Genomic_DNA"/>
</dbReference>
<dbReference type="RefSeq" id="WP_176908807.1">
    <property type="nucleotide sequence ID" value="NZ_JABKAU010000020.1"/>
</dbReference>
<feature type="transmembrane region" description="Helical" evidence="1">
    <location>
        <begin position="316"/>
        <end position="334"/>
    </location>
</feature>
<feature type="transmembrane region" description="Helical" evidence="1">
    <location>
        <begin position="206"/>
        <end position="227"/>
    </location>
</feature>
<accession>A0A7Y7PQ22</accession>
<evidence type="ECO:0000256" key="1">
    <source>
        <dbReference type="SAM" id="Phobius"/>
    </source>
</evidence>
<reference evidence="2 3" key="1">
    <citation type="submission" date="2020-05" db="EMBL/GenBank/DDBJ databases">
        <title>Hymenobacter terrestris sp. nov. and Hymenobacter lapidiphilus sp. nov., isolated from regoliths in Antarctica.</title>
        <authorList>
            <person name="Sedlacek I."/>
            <person name="Pantucek R."/>
            <person name="Zeman M."/>
            <person name="Holochova P."/>
            <person name="Kralova S."/>
            <person name="Stankova E."/>
            <person name="Sedo O."/>
            <person name="Micenkova L."/>
            <person name="Svec P."/>
            <person name="Gupta V."/>
            <person name="Sood U."/>
            <person name="Korpole U.S."/>
            <person name="Lal R."/>
        </authorList>
    </citation>
    <scope>NUCLEOTIDE SEQUENCE [LARGE SCALE GENOMIC DNA]</scope>
    <source>
        <strain evidence="2 3">P5342</strain>
    </source>
</reference>
<proteinExistence type="predicted"/>
<gene>
    <name evidence="2" type="ORF">HW554_11875</name>
</gene>
<comment type="caution">
    <text evidence="2">The sequence shown here is derived from an EMBL/GenBank/DDBJ whole genome shotgun (WGS) entry which is preliminary data.</text>
</comment>
<keyword evidence="1" id="KW-0472">Membrane</keyword>
<feature type="transmembrane region" description="Helical" evidence="1">
    <location>
        <begin position="12"/>
        <end position="33"/>
    </location>
</feature>
<keyword evidence="3" id="KW-1185">Reference proteome</keyword>
<organism evidence="2 3">
    <name type="scientific">Hymenobacter lapidiphilus</name>
    <dbReference type="NCBI Taxonomy" id="2608003"/>
    <lineage>
        <taxon>Bacteria</taxon>
        <taxon>Pseudomonadati</taxon>
        <taxon>Bacteroidota</taxon>
        <taxon>Cytophagia</taxon>
        <taxon>Cytophagales</taxon>
        <taxon>Hymenobacteraceae</taxon>
        <taxon>Hymenobacter</taxon>
    </lineage>
</organism>
<evidence type="ECO:0000313" key="2">
    <source>
        <dbReference type="EMBL" id="NVO31913.1"/>
    </source>
</evidence>
<dbReference type="AlphaFoldDB" id="A0A7Y7PQ22"/>
<name>A0A7Y7PQ22_9BACT</name>
<feature type="transmembrane region" description="Helical" evidence="1">
    <location>
        <begin position="261"/>
        <end position="280"/>
    </location>
</feature>
<feature type="transmembrane region" description="Helical" evidence="1">
    <location>
        <begin position="292"/>
        <end position="310"/>
    </location>
</feature>
<keyword evidence="1" id="KW-1133">Transmembrane helix</keyword>
<sequence>MPHPAAAPLRWPHWLLVYLLGLGLVAGPAYPMYRHYDFSHSLDTRSYLSVARGEFEGVSLTRRYRPLVPALAAAVAWPIEQVYARIWPERPGSDWPLRLAFYVVNCLLLAGMGLVLFRTCQLCGATPLAAALALAAVFTSRWAVYTAGLPLVDSLYLLVFALAFYAVRAGSAGAVVAVLLLALPAKESGLLLVPWLLWYGRHALRWPYQLAWLALGGAAWLALRFWIDQQAGTPPEASVSNALGHFENLGYSLRRLFSVKGAGEIFSIFGFFSLALLAGLRSRAARQNWVPSVGWSGIGLLVIVAAHMLLSGDLGRMGYLAAPVFAVAFSLVVSRDSLFDCCGQISQHTPISESRANSTS</sequence>
<evidence type="ECO:0008006" key="4">
    <source>
        <dbReference type="Google" id="ProtNLM"/>
    </source>
</evidence>
<feature type="transmembrane region" description="Helical" evidence="1">
    <location>
        <begin position="156"/>
        <end position="185"/>
    </location>
</feature>
<protein>
    <recommendedName>
        <fullName evidence="4">DUF2029 domain-containing protein</fullName>
    </recommendedName>
</protein>
<feature type="transmembrane region" description="Helical" evidence="1">
    <location>
        <begin position="99"/>
        <end position="117"/>
    </location>
</feature>